<gene>
    <name evidence="1" type="ORF">STRIP9103_09643</name>
</gene>
<sequence length="174" mass="18806">MNNRTDHTIGEGGSNDPEQLLNQLLAHHRTHLTNAVADALDTSTGRTALSPLRREIFHGIKPLKLAAPPPGCTSNSQTADPTPPLAASRLQGVLTRLCDIRLTTEKVCAGTGTSTDIQTRAQTVLTRLQHLHAGLQARSLTHDQARMLFEQLRSRISTECDPLVSAGQAWSHLG</sequence>
<proteinExistence type="predicted"/>
<comment type="caution">
    <text evidence="1">The sequence shown here is derived from an EMBL/GenBank/DDBJ whole genome shotgun (WGS) entry which is preliminary data.</text>
</comment>
<protein>
    <submittedName>
        <fullName evidence="1">Uncharacterized protein</fullName>
    </submittedName>
</protein>
<dbReference type="EMBL" id="AEJC01000254">
    <property type="protein sequence ID" value="EKX66003.1"/>
    <property type="molecule type" value="Genomic_DNA"/>
</dbReference>
<keyword evidence="2" id="KW-1185">Reference proteome</keyword>
<reference evidence="1 2" key="1">
    <citation type="submission" date="2012-11" db="EMBL/GenBank/DDBJ databases">
        <authorList>
            <person name="Huguet-Tapia J.C."/>
            <person name="Durkin A.S."/>
            <person name="Pettis G.S."/>
            <person name="Badger J.H."/>
        </authorList>
    </citation>
    <scope>NUCLEOTIDE SEQUENCE [LARGE SCALE GENOMIC DNA]</scope>
    <source>
        <strain evidence="1 2">91-03</strain>
    </source>
</reference>
<dbReference type="AlphaFoldDB" id="L1L066"/>
<dbReference type="Proteomes" id="UP000010411">
    <property type="component" value="Unassembled WGS sequence"/>
</dbReference>
<dbReference type="OrthoDB" id="9961662at2"/>
<accession>L1L066</accession>
<organism evidence="1 2">
    <name type="scientific">Streptomyces ipomoeae 91-03</name>
    <dbReference type="NCBI Taxonomy" id="698759"/>
    <lineage>
        <taxon>Bacteria</taxon>
        <taxon>Bacillati</taxon>
        <taxon>Actinomycetota</taxon>
        <taxon>Actinomycetes</taxon>
        <taxon>Kitasatosporales</taxon>
        <taxon>Streptomycetaceae</taxon>
        <taxon>Streptomyces</taxon>
    </lineage>
</organism>
<name>L1L066_9ACTN</name>
<dbReference type="RefSeq" id="WP_009313215.1">
    <property type="nucleotide sequence ID" value="NZ_AEJC01000254.1"/>
</dbReference>
<evidence type="ECO:0000313" key="1">
    <source>
        <dbReference type="EMBL" id="EKX66003.1"/>
    </source>
</evidence>
<dbReference type="PATRIC" id="fig|698759.3.peg.3396"/>
<evidence type="ECO:0000313" key="2">
    <source>
        <dbReference type="Proteomes" id="UP000010411"/>
    </source>
</evidence>